<dbReference type="AlphaFoldDB" id="X1NWQ5"/>
<reference evidence="1" key="1">
    <citation type="journal article" date="2014" name="Front. Microbiol.">
        <title>High frequency of phylogenetically diverse reductive dehalogenase-homologous genes in deep subseafloor sedimentary metagenomes.</title>
        <authorList>
            <person name="Kawai M."/>
            <person name="Futagami T."/>
            <person name="Toyoda A."/>
            <person name="Takaki Y."/>
            <person name="Nishi S."/>
            <person name="Hori S."/>
            <person name="Arai W."/>
            <person name="Tsubouchi T."/>
            <person name="Morono Y."/>
            <person name="Uchiyama I."/>
            <person name="Ito T."/>
            <person name="Fujiyama A."/>
            <person name="Inagaki F."/>
            <person name="Takami H."/>
        </authorList>
    </citation>
    <scope>NUCLEOTIDE SEQUENCE</scope>
    <source>
        <strain evidence="1">Expedition CK06-06</strain>
    </source>
</reference>
<gene>
    <name evidence="1" type="ORF">S06H3_40076</name>
</gene>
<comment type="caution">
    <text evidence="1">The sequence shown here is derived from an EMBL/GenBank/DDBJ whole genome shotgun (WGS) entry which is preliminary data.</text>
</comment>
<evidence type="ECO:0000313" key="1">
    <source>
        <dbReference type="EMBL" id="GAI34656.1"/>
    </source>
</evidence>
<name>X1NWQ5_9ZZZZ</name>
<accession>X1NWQ5</accession>
<dbReference type="EMBL" id="BARV01024567">
    <property type="protein sequence ID" value="GAI34656.1"/>
    <property type="molecule type" value="Genomic_DNA"/>
</dbReference>
<sequence>MNDQAEQVAALVGMVIMGRRSKEEIKGLLRFYSLLGLPLTLKRLGFVKNEKNLVRLAEEICKKESNVHRLPFPVNKDMVHQALLEANARGEEIEEED</sequence>
<dbReference type="SUPFAM" id="SSF56796">
    <property type="entry name" value="Dehydroquinate synthase-like"/>
    <property type="match status" value="1"/>
</dbReference>
<proteinExistence type="predicted"/>
<dbReference type="Gene3D" id="1.20.1090.10">
    <property type="entry name" value="Dehydroquinate synthase-like - alpha domain"/>
    <property type="match status" value="1"/>
</dbReference>
<protein>
    <submittedName>
        <fullName evidence="1">Uncharacterized protein</fullName>
    </submittedName>
</protein>
<organism evidence="1">
    <name type="scientific">marine sediment metagenome</name>
    <dbReference type="NCBI Taxonomy" id="412755"/>
    <lineage>
        <taxon>unclassified sequences</taxon>
        <taxon>metagenomes</taxon>
        <taxon>ecological metagenomes</taxon>
    </lineage>
</organism>